<dbReference type="AlphaFoldDB" id="A0BTE0"/>
<dbReference type="RefSeq" id="XP_001429205.1">
    <property type="nucleotide sequence ID" value="XM_001429168.1"/>
</dbReference>
<dbReference type="InParanoid" id="A0BTE0"/>
<evidence type="ECO:0000313" key="2">
    <source>
        <dbReference type="EMBL" id="CAK61807.1"/>
    </source>
</evidence>
<evidence type="ECO:0000256" key="1">
    <source>
        <dbReference type="SAM" id="Coils"/>
    </source>
</evidence>
<dbReference type="Proteomes" id="UP000000600">
    <property type="component" value="Unassembled WGS sequence"/>
</dbReference>
<dbReference type="HOGENOM" id="CLU_1859129_0_0_1"/>
<keyword evidence="3" id="KW-1185">Reference proteome</keyword>
<gene>
    <name evidence="2" type="ORF">GSPATT00032039001</name>
</gene>
<sequence length="138" mass="16339">MMGRLNELQLQAEKEQNQFGRTKDDFQVKVQNLSRDLTTNLRRPCKKKNQQLKQEIINLQQQIAQKHQQYSEQKSQADAQINKLNIEISKLKTDLAVKQQQLESSEQQFNQYKMTTTKQIDSMIQQFEQRQNEISLGQ</sequence>
<organism evidence="2 3">
    <name type="scientific">Paramecium tetraurelia</name>
    <dbReference type="NCBI Taxonomy" id="5888"/>
    <lineage>
        <taxon>Eukaryota</taxon>
        <taxon>Sar</taxon>
        <taxon>Alveolata</taxon>
        <taxon>Ciliophora</taxon>
        <taxon>Intramacronucleata</taxon>
        <taxon>Oligohymenophorea</taxon>
        <taxon>Peniculida</taxon>
        <taxon>Parameciidae</taxon>
        <taxon>Paramecium</taxon>
    </lineage>
</organism>
<proteinExistence type="predicted"/>
<accession>A0BTE0</accession>
<reference evidence="2 3" key="1">
    <citation type="journal article" date="2006" name="Nature">
        <title>Global trends of whole-genome duplications revealed by the ciliate Paramecium tetraurelia.</title>
        <authorList>
            <consortium name="Genoscope"/>
            <person name="Aury J.-M."/>
            <person name="Jaillon O."/>
            <person name="Duret L."/>
            <person name="Noel B."/>
            <person name="Jubin C."/>
            <person name="Porcel B.M."/>
            <person name="Segurens B."/>
            <person name="Daubin V."/>
            <person name="Anthouard V."/>
            <person name="Aiach N."/>
            <person name="Arnaiz O."/>
            <person name="Billaut A."/>
            <person name="Beisson J."/>
            <person name="Blanc I."/>
            <person name="Bouhouche K."/>
            <person name="Camara F."/>
            <person name="Duharcourt S."/>
            <person name="Guigo R."/>
            <person name="Gogendeau D."/>
            <person name="Katinka M."/>
            <person name="Keller A.-M."/>
            <person name="Kissmehl R."/>
            <person name="Klotz C."/>
            <person name="Koll F."/>
            <person name="Le Moue A."/>
            <person name="Lepere C."/>
            <person name="Malinsky S."/>
            <person name="Nowacki M."/>
            <person name="Nowak J.K."/>
            <person name="Plattner H."/>
            <person name="Poulain J."/>
            <person name="Ruiz F."/>
            <person name="Serrano V."/>
            <person name="Zagulski M."/>
            <person name="Dessen P."/>
            <person name="Betermier M."/>
            <person name="Weissenbach J."/>
            <person name="Scarpelli C."/>
            <person name="Schachter V."/>
            <person name="Sperling L."/>
            <person name="Meyer E."/>
            <person name="Cohen J."/>
            <person name="Wincker P."/>
        </authorList>
    </citation>
    <scope>NUCLEOTIDE SEQUENCE [LARGE SCALE GENOMIC DNA]</scope>
    <source>
        <strain evidence="2 3">Stock d4-2</strain>
    </source>
</reference>
<protein>
    <submittedName>
        <fullName evidence="2">Uncharacterized protein</fullName>
    </submittedName>
</protein>
<feature type="coiled-coil region" evidence="1">
    <location>
        <begin position="5"/>
        <end position="115"/>
    </location>
</feature>
<dbReference type="KEGG" id="ptm:GSPATT00032039001"/>
<dbReference type="GeneID" id="5014989"/>
<keyword evidence="1" id="KW-0175">Coiled coil</keyword>
<evidence type="ECO:0000313" key="3">
    <source>
        <dbReference type="Proteomes" id="UP000000600"/>
    </source>
</evidence>
<name>A0BTE0_PARTE</name>
<dbReference type="EMBL" id="CT868016">
    <property type="protein sequence ID" value="CAK61807.1"/>
    <property type="molecule type" value="Genomic_DNA"/>
</dbReference>